<dbReference type="GO" id="GO:0016989">
    <property type="term" value="F:sigma factor antagonist activity"/>
    <property type="evidence" value="ECO:0007669"/>
    <property type="project" value="TreeGrafter"/>
</dbReference>
<dbReference type="Gene3D" id="3.55.50.30">
    <property type="match status" value="1"/>
</dbReference>
<organism evidence="3 4">
    <name type="scientific">Ulvibacterium marinum</name>
    <dbReference type="NCBI Taxonomy" id="2419782"/>
    <lineage>
        <taxon>Bacteria</taxon>
        <taxon>Pseudomonadati</taxon>
        <taxon>Bacteroidota</taxon>
        <taxon>Flavobacteriia</taxon>
        <taxon>Flavobacteriales</taxon>
        <taxon>Flavobacteriaceae</taxon>
        <taxon>Ulvibacterium</taxon>
    </lineage>
</organism>
<proteinExistence type="predicted"/>
<evidence type="ECO:0000259" key="1">
    <source>
        <dbReference type="Pfam" id="PF04773"/>
    </source>
</evidence>
<dbReference type="EMBL" id="RBCJ01000005">
    <property type="protein sequence ID" value="RKN77964.1"/>
    <property type="molecule type" value="Genomic_DNA"/>
</dbReference>
<dbReference type="PANTHER" id="PTHR30273">
    <property type="entry name" value="PERIPLASMIC SIGNAL SENSOR AND SIGMA FACTOR ACTIVATOR FECR-RELATED"/>
    <property type="match status" value="1"/>
</dbReference>
<dbReference type="Gene3D" id="2.60.120.1440">
    <property type="match status" value="1"/>
</dbReference>
<dbReference type="InterPro" id="IPR032508">
    <property type="entry name" value="FecR_C"/>
</dbReference>
<dbReference type="Proteomes" id="UP000276603">
    <property type="component" value="Unassembled WGS sequence"/>
</dbReference>
<dbReference type="InterPro" id="IPR006860">
    <property type="entry name" value="FecR"/>
</dbReference>
<evidence type="ECO:0000313" key="4">
    <source>
        <dbReference type="Proteomes" id="UP000276603"/>
    </source>
</evidence>
<dbReference type="PIRSF" id="PIRSF018266">
    <property type="entry name" value="FecR"/>
    <property type="match status" value="1"/>
</dbReference>
<comment type="caution">
    <text evidence="3">The sequence shown here is derived from an EMBL/GenBank/DDBJ whole genome shotgun (WGS) entry which is preliminary data.</text>
</comment>
<evidence type="ECO:0000259" key="2">
    <source>
        <dbReference type="Pfam" id="PF16344"/>
    </source>
</evidence>
<dbReference type="InterPro" id="IPR012373">
    <property type="entry name" value="Ferrdict_sens_TM"/>
</dbReference>
<gene>
    <name evidence="3" type="ORF">D7Z94_22365</name>
</gene>
<name>A0A3B0C0Q6_9FLAO</name>
<dbReference type="Pfam" id="PF16344">
    <property type="entry name" value="FecR_C"/>
    <property type="match status" value="1"/>
</dbReference>
<dbReference type="Pfam" id="PF04773">
    <property type="entry name" value="FecR"/>
    <property type="match status" value="1"/>
</dbReference>
<sequence length="373" mass="42829">MDNKEIKALLDKYIRNECTDEEIALLEKFLESYQKKESNYDADKLETLEVSKDKVWNRVRSGIEKEERHTPVFPLLKYAAAIVLFISSALYFFYSTNEVDNNREVLQIEENAVVLKIGDHTGQKLNILGKQPVKNKNGKIIATQSGTRLVYNSSEDVSEPTYNEIMVPYGKKFQLELSDGTVVHLNSGTSLRFPEQFIEGSEREVFLDGEAYFEVTKRKQQPFFVHAGDMKVAVLGTRFVANSYEGNKNYTVLMEGSVSISDKTTRTKPQLMIPGQKAVFLENEIGISEVNANDYIRWLQGELSFNNQPFPEIIQKIERKYNVTIKNEYGRLNDLKFRGRFNDETILDLMDVFKETAGFEYKIEANEIIITAP</sequence>
<dbReference type="AlphaFoldDB" id="A0A3B0C0Q6"/>
<dbReference type="PANTHER" id="PTHR30273:SF2">
    <property type="entry name" value="PROTEIN FECR"/>
    <property type="match status" value="1"/>
</dbReference>
<reference evidence="3 4" key="1">
    <citation type="submission" date="2018-10" db="EMBL/GenBank/DDBJ databases">
        <title>Ulvibacterium marinum gen. nov., sp. nov., a novel marine bacterium of the family Flavobacteriaceae, isolated from a culture of the green alga Ulva prolifera.</title>
        <authorList>
            <person name="Zhang Z."/>
        </authorList>
    </citation>
    <scope>NUCLEOTIDE SEQUENCE [LARGE SCALE GENOMIC DNA]</scope>
    <source>
        <strain evidence="3 4">CCMM003</strain>
    </source>
</reference>
<feature type="domain" description="Protein FecR C-terminal" evidence="2">
    <location>
        <begin position="303"/>
        <end position="370"/>
    </location>
</feature>
<dbReference type="OrthoDB" id="704021at2"/>
<feature type="domain" description="FecR protein" evidence="1">
    <location>
        <begin position="169"/>
        <end position="258"/>
    </location>
</feature>
<accession>A0A3B0C0Q6</accession>
<keyword evidence="4" id="KW-1185">Reference proteome</keyword>
<evidence type="ECO:0000313" key="3">
    <source>
        <dbReference type="EMBL" id="RKN77964.1"/>
    </source>
</evidence>
<dbReference type="RefSeq" id="WP_120713861.1">
    <property type="nucleotide sequence ID" value="NZ_RBCJ01000005.1"/>
</dbReference>
<protein>
    <submittedName>
        <fullName evidence="3">DUF4974 domain-containing protein</fullName>
    </submittedName>
</protein>